<dbReference type="PANTHER" id="PTHR46481:SF10">
    <property type="entry name" value="ZINC FINGER BED DOMAIN-CONTAINING PROTEIN 39"/>
    <property type="match status" value="1"/>
</dbReference>
<dbReference type="Proteomes" id="UP000027920">
    <property type="component" value="Unassembled WGS sequence"/>
</dbReference>
<dbReference type="VEuPathDB" id="FungiDB:A1O9_10295"/>
<dbReference type="InterPro" id="IPR052035">
    <property type="entry name" value="ZnF_BED_domain_contain"/>
</dbReference>
<dbReference type="GO" id="GO:0005634">
    <property type="term" value="C:nucleus"/>
    <property type="evidence" value="ECO:0007669"/>
    <property type="project" value="UniProtKB-SubCell"/>
</dbReference>
<sequence>MAKELWTVVEDFGITANLGYFVGDSHPSNDTMLRELSQLLSLHGVTDTWDPILHRLRCNGHIVNLAVMVFLFGKVPDLEPDPDNRTVSDEYDPTQKELNEWRRLGPLGKLHNIVMSVRCSPQRLQGFKKLSENKTLRRDNKTRWNSWYTMIEWALKPDLRRAIDEFCANDPGLQMDRLLYEDWQILLQICDFLRPFEHATKATEGHNATVDEVLQTMDFLLSLRSDEISIQATNTWLHVLIWAGQSSTSTTLGQNNHLSMLLQLCSTRDGNGHTFRSIQGGKPPGSRWRKRKSTICGRTIISHLSPSANSHPERERKAPTNEFRAWIQRKPIIVDDEYKLYFSEPVLSDVAMEQLHHNPLQWWLEPTQRTRFPALSKMAIDVLSIPAMSAEAERLFSSAKLDVTDQRNSLSIQTLEVLQCLKSWCNSDAVKPSKTA</sequence>
<protein>
    <recommendedName>
        <fullName evidence="6">HAT C-terminal dimerisation domain-containing protein</fullName>
    </recommendedName>
</protein>
<proteinExistence type="predicted"/>
<evidence type="ECO:0000256" key="4">
    <source>
        <dbReference type="ARBA" id="ARBA00022833"/>
    </source>
</evidence>
<evidence type="ECO:0000313" key="8">
    <source>
        <dbReference type="Proteomes" id="UP000027920"/>
    </source>
</evidence>
<reference evidence="7 8" key="1">
    <citation type="submission" date="2013-03" db="EMBL/GenBank/DDBJ databases">
        <title>The Genome Sequence of Exophiala aquamarina CBS 119918.</title>
        <authorList>
            <consortium name="The Broad Institute Genomics Platform"/>
            <person name="Cuomo C."/>
            <person name="de Hoog S."/>
            <person name="Gorbushina A."/>
            <person name="Walker B."/>
            <person name="Young S.K."/>
            <person name="Zeng Q."/>
            <person name="Gargeya S."/>
            <person name="Fitzgerald M."/>
            <person name="Haas B."/>
            <person name="Abouelleil A."/>
            <person name="Allen A.W."/>
            <person name="Alvarado L."/>
            <person name="Arachchi H.M."/>
            <person name="Berlin A.M."/>
            <person name="Chapman S.B."/>
            <person name="Gainer-Dewar J."/>
            <person name="Goldberg J."/>
            <person name="Griggs A."/>
            <person name="Gujja S."/>
            <person name="Hansen M."/>
            <person name="Howarth C."/>
            <person name="Imamovic A."/>
            <person name="Ireland A."/>
            <person name="Larimer J."/>
            <person name="McCowan C."/>
            <person name="Murphy C."/>
            <person name="Pearson M."/>
            <person name="Poon T.W."/>
            <person name="Priest M."/>
            <person name="Roberts A."/>
            <person name="Saif S."/>
            <person name="Shea T."/>
            <person name="Sisk P."/>
            <person name="Sykes S."/>
            <person name="Wortman J."/>
            <person name="Nusbaum C."/>
            <person name="Birren B."/>
        </authorList>
    </citation>
    <scope>NUCLEOTIDE SEQUENCE [LARGE SCALE GENOMIC DNA]</scope>
    <source>
        <strain evidence="7 8">CBS 119918</strain>
    </source>
</reference>
<keyword evidence="2" id="KW-0479">Metal-binding</keyword>
<feature type="domain" description="HAT C-terminal dimerisation" evidence="6">
    <location>
        <begin position="337"/>
        <end position="424"/>
    </location>
</feature>
<dbReference type="HOGENOM" id="CLU_009123_10_5_1"/>
<evidence type="ECO:0000313" key="7">
    <source>
        <dbReference type="EMBL" id="KEF53893.1"/>
    </source>
</evidence>
<name>A0A072P3P5_9EURO</name>
<keyword evidence="3" id="KW-0863">Zinc-finger</keyword>
<evidence type="ECO:0000259" key="6">
    <source>
        <dbReference type="Pfam" id="PF05699"/>
    </source>
</evidence>
<keyword evidence="5" id="KW-0539">Nucleus</keyword>
<dbReference type="InterPro" id="IPR008906">
    <property type="entry name" value="HATC_C_dom"/>
</dbReference>
<dbReference type="EMBL" id="AMGV01000012">
    <property type="protein sequence ID" value="KEF53893.1"/>
    <property type="molecule type" value="Genomic_DNA"/>
</dbReference>
<evidence type="ECO:0000256" key="2">
    <source>
        <dbReference type="ARBA" id="ARBA00022723"/>
    </source>
</evidence>
<comment type="caution">
    <text evidence="7">The sequence shown here is derived from an EMBL/GenBank/DDBJ whole genome shotgun (WGS) entry which is preliminary data.</text>
</comment>
<gene>
    <name evidence="7" type="ORF">A1O9_10295</name>
</gene>
<dbReference type="OrthoDB" id="4505704at2759"/>
<dbReference type="SUPFAM" id="SSF53098">
    <property type="entry name" value="Ribonuclease H-like"/>
    <property type="match status" value="1"/>
</dbReference>
<dbReference type="Pfam" id="PF05699">
    <property type="entry name" value="Dimer_Tnp_hAT"/>
    <property type="match status" value="1"/>
</dbReference>
<keyword evidence="8" id="KW-1185">Reference proteome</keyword>
<keyword evidence="4" id="KW-0862">Zinc</keyword>
<dbReference type="GO" id="GO:0008270">
    <property type="term" value="F:zinc ion binding"/>
    <property type="evidence" value="ECO:0007669"/>
    <property type="project" value="UniProtKB-KW"/>
</dbReference>
<evidence type="ECO:0000256" key="1">
    <source>
        <dbReference type="ARBA" id="ARBA00004123"/>
    </source>
</evidence>
<comment type="subcellular location">
    <subcellularLocation>
        <location evidence="1">Nucleus</location>
    </subcellularLocation>
</comment>
<dbReference type="PANTHER" id="PTHR46481">
    <property type="entry name" value="ZINC FINGER BED DOMAIN-CONTAINING PROTEIN 4"/>
    <property type="match status" value="1"/>
</dbReference>
<accession>A0A072P3P5</accession>
<dbReference type="RefSeq" id="XP_013256483.1">
    <property type="nucleotide sequence ID" value="XM_013401029.1"/>
</dbReference>
<evidence type="ECO:0000256" key="5">
    <source>
        <dbReference type="ARBA" id="ARBA00023242"/>
    </source>
</evidence>
<dbReference type="AlphaFoldDB" id="A0A072P3P5"/>
<evidence type="ECO:0000256" key="3">
    <source>
        <dbReference type="ARBA" id="ARBA00022771"/>
    </source>
</evidence>
<organism evidence="7 8">
    <name type="scientific">Exophiala aquamarina CBS 119918</name>
    <dbReference type="NCBI Taxonomy" id="1182545"/>
    <lineage>
        <taxon>Eukaryota</taxon>
        <taxon>Fungi</taxon>
        <taxon>Dikarya</taxon>
        <taxon>Ascomycota</taxon>
        <taxon>Pezizomycotina</taxon>
        <taxon>Eurotiomycetes</taxon>
        <taxon>Chaetothyriomycetidae</taxon>
        <taxon>Chaetothyriales</taxon>
        <taxon>Herpotrichiellaceae</taxon>
        <taxon>Exophiala</taxon>
    </lineage>
</organism>
<dbReference type="GeneID" id="25285199"/>
<dbReference type="GO" id="GO:0046983">
    <property type="term" value="F:protein dimerization activity"/>
    <property type="evidence" value="ECO:0007669"/>
    <property type="project" value="InterPro"/>
</dbReference>
<dbReference type="InterPro" id="IPR012337">
    <property type="entry name" value="RNaseH-like_sf"/>
</dbReference>